<dbReference type="EMBL" id="LAZR01000640">
    <property type="protein sequence ID" value="KKN61946.1"/>
    <property type="molecule type" value="Genomic_DNA"/>
</dbReference>
<comment type="caution">
    <text evidence="1">The sequence shown here is derived from an EMBL/GenBank/DDBJ whole genome shotgun (WGS) entry which is preliminary data.</text>
</comment>
<proteinExistence type="predicted"/>
<reference evidence="1" key="1">
    <citation type="journal article" date="2015" name="Nature">
        <title>Complex archaea that bridge the gap between prokaryotes and eukaryotes.</title>
        <authorList>
            <person name="Spang A."/>
            <person name="Saw J.H."/>
            <person name="Jorgensen S.L."/>
            <person name="Zaremba-Niedzwiedzka K."/>
            <person name="Martijn J."/>
            <person name="Lind A.E."/>
            <person name="van Eijk R."/>
            <person name="Schleper C."/>
            <person name="Guy L."/>
            <person name="Ettema T.J."/>
        </authorList>
    </citation>
    <scope>NUCLEOTIDE SEQUENCE</scope>
</reference>
<gene>
    <name evidence="1" type="ORF">LCGC14_0517150</name>
</gene>
<protein>
    <submittedName>
        <fullName evidence="1">Uncharacterized protein</fullName>
    </submittedName>
</protein>
<organism evidence="1">
    <name type="scientific">marine sediment metagenome</name>
    <dbReference type="NCBI Taxonomy" id="412755"/>
    <lineage>
        <taxon>unclassified sequences</taxon>
        <taxon>metagenomes</taxon>
        <taxon>ecological metagenomes</taxon>
    </lineage>
</organism>
<sequence length="182" mass="20743">MSRTWRMQAGANILKGDMITIDEYGLAVPTYTREDRLMEEQLRCTCGAWDKIEGAFRSFKNLGDGFVISYNDCDYDGMPPKRLALKLFKNFEHRSHEIDHVNWCDLPAAIMELADKVDPPKPKERGWEIGDVVGRKDGSLDPKIVRWLSPHEIGVFGFGAHISHSKSEYRNLTIEAEQAGEK</sequence>
<accession>A0A0F9UL78</accession>
<evidence type="ECO:0000313" key="1">
    <source>
        <dbReference type="EMBL" id="KKN61946.1"/>
    </source>
</evidence>
<name>A0A0F9UL78_9ZZZZ</name>
<dbReference type="AlphaFoldDB" id="A0A0F9UL78"/>